<feature type="chain" id="PRO_5043464023" evidence="1">
    <location>
        <begin position="21"/>
        <end position="97"/>
    </location>
</feature>
<dbReference type="AlphaFoldDB" id="A0AAW2I1Y2"/>
<feature type="signal peptide" evidence="1">
    <location>
        <begin position="1"/>
        <end position="20"/>
    </location>
</feature>
<evidence type="ECO:0000256" key="1">
    <source>
        <dbReference type="SAM" id="SignalP"/>
    </source>
</evidence>
<protein>
    <submittedName>
        <fullName evidence="2">Uncharacterized protein</fullName>
    </submittedName>
</protein>
<dbReference type="EMBL" id="JARGDH010000002">
    <property type="protein sequence ID" value="KAL0276357.1"/>
    <property type="molecule type" value="Genomic_DNA"/>
</dbReference>
<accession>A0AAW2I1Y2</accession>
<reference evidence="2" key="1">
    <citation type="journal article" date="2024" name="Gigascience">
        <title>Chromosome-level genome of the poultry shaft louse Menopon gallinae provides insight into the host-switching and adaptive evolution of parasitic lice.</title>
        <authorList>
            <person name="Xu Y."/>
            <person name="Ma L."/>
            <person name="Liu S."/>
            <person name="Liang Y."/>
            <person name="Liu Q."/>
            <person name="He Z."/>
            <person name="Tian L."/>
            <person name="Duan Y."/>
            <person name="Cai W."/>
            <person name="Li H."/>
            <person name="Song F."/>
        </authorList>
    </citation>
    <scope>NUCLEOTIDE SEQUENCE</scope>
    <source>
        <strain evidence="2">Cailab_2023a</strain>
    </source>
</reference>
<evidence type="ECO:0000313" key="2">
    <source>
        <dbReference type="EMBL" id="KAL0276357.1"/>
    </source>
</evidence>
<name>A0AAW2I1Y2_9NEOP</name>
<proteinExistence type="predicted"/>
<gene>
    <name evidence="2" type="ORF">PYX00_003944</name>
</gene>
<comment type="caution">
    <text evidence="2">The sequence shown here is derived from an EMBL/GenBank/DDBJ whole genome shotgun (WGS) entry which is preliminary data.</text>
</comment>
<keyword evidence="1" id="KW-0732">Signal</keyword>
<sequence>MDAFAAVLLVLLGRLSASDAGVLREPYTPFHPDLVRPRLPAPPAALLDNPDVAYFLPIAPKAVVDDVLCLEVDLEKKLILNHCKKNRFQVSYLINNR</sequence>
<organism evidence="2">
    <name type="scientific">Menopon gallinae</name>
    <name type="common">poultry shaft louse</name>
    <dbReference type="NCBI Taxonomy" id="328185"/>
    <lineage>
        <taxon>Eukaryota</taxon>
        <taxon>Metazoa</taxon>
        <taxon>Ecdysozoa</taxon>
        <taxon>Arthropoda</taxon>
        <taxon>Hexapoda</taxon>
        <taxon>Insecta</taxon>
        <taxon>Pterygota</taxon>
        <taxon>Neoptera</taxon>
        <taxon>Paraneoptera</taxon>
        <taxon>Psocodea</taxon>
        <taxon>Troctomorpha</taxon>
        <taxon>Phthiraptera</taxon>
        <taxon>Amblycera</taxon>
        <taxon>Menoponidae</taxon>
        <taxon>Menopon</taxon>
    </lineage>
</organism>